<keyword evidence="2" id="KW-0812">Transmembrane</keyword>
<keyword evidence="2" id="KW-1133">Transmembrane helix</keyword>
<feature type="compositionally biased region" description="Basic residues" evidence="1">
    <location>
        <begin position="127"/>
        <end position="136"/>
    </location>
</feature>
<evidence type="ECO:0000313" key="4">
    <source>
        <dbReference type="Proteomes" id="UP000041254"/>
    </source>
</evidence>
<feature type="non-terminal residue" evidence="3">
    <location>
        <position position="182"/>
    </location>
</feature>
<dbReference type="Proteomes" id="UP000041254">
    <property type="component" value="Unassembled WGS sequence"/>
</dbReference>
<evidence type="ECO:0000256" key="2">
    <source>
        <dbReference type="SAM" id="Phobius"/>
    </source>
</evidence>
<dbReference type="PhylomeDB" id="A0A0G4GW67"/>
<evidence type="ECO:0000256" key="1">
    <source>
        <dbReference type="SAM" id="MobiDB-lite"/>
    </source>
</evidence>
<dbReference type="EMBL" id="CDMY01000848">
    <property type="protein sequence ID" value="CEM35179.1"/>
    <property type="molecule type" value="Genomic_DNA"/>
</dbReference>
<name>A0A0G4GW67_VITBC</name>
<proteinExistence type="predicted"/>
<accession>A0A0G4GW67</accession>
<dbReference type="AlphaFoldDB" id="A0A0G4GW67"/>
<dbReference type="InParanoid" id="A0A0G4GW67"/>
<feature type="compositionally biased region" description="Basic and acidic residues" evidence="1">
    <location>
        <begin position="170"/>
        <end position="182"/>
    </location>
</feature>
<reference evidence="3 4" key="1">
    <citation type="submission" date="2014-11" db="EMBL/GenBank/DDBJ databases">
        <authorList>
            <person name="Zhu J."/>
            <person name="Qi W."/>
            <person name="Song R."/>
        </authorList>
    </citation>
    <scope>NUCLEOTIDE SEQUENCE [LARGE SCALE GENOMIC DNA]</scope>
</reference>
<feature type="compositionally biased region" description="Low complexity" evidence="1">
    <location>
        <begin position="154"/>
        <end position="166"/>
    </location>
</feature>
<gene>
    <name evidence="3" type="ORF">Vbra_1285</name>
</gene>
<feature type="region of interest" description="Disordered" evidence="1">
    <location>
        <begin position="119"/>
        <end position="182"/>
    </location>
</feature>
<dbReference type="VEuPathDB" id="CryptoDB:Vbra_1285"/>
<protein>
    <submittedName>
        <fullName evidence="3">Uncharacterized protein</fullName>
    </submittedName>
</protein>
<organism evidence="3 4">
    <name type="scientific">Vitrella brassicaformis (strain CCMP3155)</name>
    <dbReference type="NCBI Taxonomy" id="1169540"/>
    <lineage>
        <taxon>Eukaryota</taxon>
        <taxon>Sar</taxon>
        <taxon>Alveolata</taxon>
        <taxon>Colpodellida</taxon>
        <taxon>Vitrellaceae</taxon>
        <taxon>Vitrella</taxon>
    </lineage>
</organism>
<keyword evidence="4" id="KW-1185">Reference proteome</keyword>
<keyword evidence="2" id="KW-0472">Membrane</keyword>
<evidence type="ECO:0000313" key="3">
    <source>
        <dbReference type="EMBL" id="CEM35179.1"/>
    </source>
</evidence>
<sequence>MSIIVTFWTEHLFKCKLASHLLRSTEKSAFGPACFTPGSAVLVSSCLTEIYPARQIYPKRHLPKKNRLIESLLTEDLVPRQHQDPDKSSAPLLQLLVVTPLMAILVLFVALLIGSASAGPVSQGNTVRRHAPRSRHVTSADGPDDVDTSVHQGNLTSNTSSVLSVLENTRPLDKMRGRHMDQ</sequence>
<feature type="transmembrane region" description="Helical" evidence="2">
    <location>
        <begin position="92"/>
        <end position="113"/>
    </location>
</feature>